<dbReference type="GO" id="GO:0016020">
    <property type="term" value="C:membrane"/>
    <property type="evidence" value="ECO:0007669"/>
    <property type="project" value="UniProtKB-SubCell"/>
</dbReference>
<feature type="transmembrane region" description="Helical" evidence="7">
    <location>
        <begin position="346"/>
        <end position="370"/>
    </location>
</feature>
<comment type="similarity">
    <text evidence="2">Belongs to the major facilitator superfamily.</text>
</comment>
<feature type="transmembrane region" description="Helical" evidence="7">
    <location>
        <begin position="111"/>
        <end position="130"/>
    </location>
</feature>
<feature type="transmembrane region" description="Helical" evidence="7">
    <location>
        <begin position="283"/>
        <end position="305"/>
    </location>
</feature>
<feature type="transmembrane region" description="Helical" evidence="7">
    <location>
        <begin position="177"/>
        <end position="194"/>
    </location>
</feature>
<keyword evidence="4 7" id="KW-0812">Transmembrane</keyword>
<comment type="subcellular location">
    <subcellularLocation>
        <location evidence="1">Membrane</location>
        <topology evidence="1">Multi-pass membrane protein</topology>
    </subcellularLocation>
</comment>
<accession>A0A1H4KM61</accession>
<evidence type="ECO:0000256" key="3">
    <source>
        <dbReference type="ARBA" id="ARBA00022448"/>
    </source>
</evidence>
<evidence type="ECO:0000256" key="5">
    <source>
        <dbReference type="ARBA" id="ARBA00022989"/>
    </source>
</evidence>
<keyword evidence="9" id="KW-1185">Reference proteome</keyword>
<dbReference type="Pfam" id="PF07690">
    <property type="entry name" value="MFS_1"/>
    <property type="match status" value="1"/>
</dbReference>
<dbReference type="AlphaFoldDB" id="A0A1H4KM61"/>
<evidence type="ECO:0000256" key="4">
    <source>
        <dbReference type="ARBA" id="ARBA00022692"/>
    </source>
</evidence>
<organism evidence="8 9">
    <name type="scientific">Nitratireductor aquibiodomus</name>
    <dbReference type="NCBI Taxonomy" id="204799"/>
    <lineage>
        <taxon>Bacteria</taxon>
        <taxon>Pseudomonadati</taxon>
        <taxon>Pseudomonadota</taxon>
        <taxon>Alphaproteobacteria</taxon>
        <taxon>Hyphomicrobiales</taxon>
        <taxon>Phyllobacteriaceae</taxon>
        <taxon>Nitratireductor</taxon>
    </lineage>
</organism>
<dbReference type="Gene3D" id="1.20.1250.20">
    <property type="entry name" value="MFS general substrate transporter like domains"/>
    <property type="match status" value="2"/>
</dbReference>
<keyword evidence="6 7" id="KW-0472">Membrane</keyword>
<evidence type="ECO:0000313" key="8">
    <source>
        <dbReference type="EMBL" id="SEB59022.1"/>
    </source>
</evidence>
<dbReference type="PANTHER" id="PTHR12778">
    <property type="entry name" value="SOLUTE CARRIER FAMILY 33 ACETYL-COA TRANSPORTER -RELATED"/>
    <property type="match status" value="1"/>
</dbReference>
<reference evidence="9" key="1">
    <citation type="submission" date="2016-10" db="EMBL/GenBank/DDBJ databases">
        <authorList>
            <person name="Varghese N."/>
            <person name="Submissions S."/>
        </authorList>
    </citation>
    <scope>NUCLEOTIDE SEQUENCE [LARGE SCALE GENOMIC DNA]</scope>
    <source>
        <strain evidence="9">ES.061</strain>
    </source>
</reference>
<dbReference type="RefSeq" id="WP_244509060.1">
    <property type="nucleotide sequence ID" value="NZ_FNSL01000001.1"/>
</dbReference>
<feature type="transmembrane region" description="Helical" evidence="7">
    <location>
        <begin position="222"/>
        <end position="243"/>
    </location>
</feature>
<evidence type="ECO:0000256" key="6">
    <source>
        <dbReference type="ARBA" id="ARBA00023136"/>
    </source>
</evidence>
<dbReference type="Proteomes" id="UP000199064">
    <property type="component" value="Unassembled WGS sequence"/>
</dbReference>
<dbReference type="PANTHER" id="PTHR12778:SF10">
    <property type="entry name" value="MAJOR FACILITATOR SUPERFAMILY DOMAIN-CONTAINING PROTEIN 3"/>
    <property type="match status" value="1"/>
</dbReference>
<name>A0A1H4KM61_9HYPH</name>
<protein>
    <submittedName>
        <fullName evidence="8">MFS transporter, putative signal transducer</fullName>
    </submittedName>
</protein>
<dbReference type="InterPro" id="IPR036259">
    <property type="entry name" value="MFS_trans_sf"/>
</dbReference>
<evidence type="ECO:0000256" key="1">
    <source>
        <dbReference type="ARBA" id="ARBA00004141"/>
    </source>
</evidence>
<feature type="transmembrane region" description="Helical" evidence="7">
    <location>
        <begin position="85"/>
        <end position="105"/>
    </location>
</feature>
<feature type="transmembrane region" description="Helical" evidence="7">
    <location>
        <begin position="12"/>
        <end position="35"/>
    </location>
</feature>
<feature type="transmembrane region" description="Helical" evidence="7">
    <location>
        <begin position="311"/>
        <end position="334"/>
    </location>
</feature>
<keyword evidence="3" id="KW-0813">Transport</keyword>
<evidence type="ECO:0000256" key="7">
    <source>
        <dbReference type="SAM" id="Phobius"/>
    </source>
</evidence>
<dbReference type="GO" id="GO:0035348">
    <property type="term" value="P:acetyl-CoA transmembrane transport"/>
    <property type="evidence" value="ECO:0007669"/>
    <property type="project" value="InterPro"/>
</dbReference>
<sequence length="414" mass="42903">MAETTDQKTGPIAIVMAVGGLYVAQSVIGGITWIGLPAVMREEGLPLDLLSLLSLIALPWALKFLWAPAIERFRLPPQGRNRSGIVVMIGGGISVLGLVIAGFVGLHSVPLIIAMLTVVAFAAATVDIAVDGFAVEALPRAQHGWANAAQVGGAYLGSALGGGLFLVLVSYLGWMKAVPLMALFLVALGAPFLFRMQFPTRERPHTPSLKAALRRPEIRKGLLAAGVYVLAQKGGMMMLGPLLVDAGLSLETIGLVNGLAGLSVGLVAALAGGALVRRLGPRPVLVLALALQSIALGFFSLYDFFPGLPNWLLACFAVASGSAIMALGFVALYAQFMRWSDVRQGGIDFTLFQSMDAGISMLGGLVAGFVSSHFGYGTFFGMAAIVALCAVPAMAMIVGGQPAAVTESGAEEPA</sequence>
<evidence type="ECO:0000313" key="9">
    <source>
        <dbReference type="Proteomes" id="UP000199064"/>
    </source>
</evidence>
<feature type="transmembrane region" description="Helical" evidence="7">
    <location>
        <begin position="255"/>
        <end position="276"/>
    </location>
</feature>
<dbReference type="Pfam" id="PF13000">
    <property type="entry name" value="Acatn"/>
    <property type="match status" value="1"/>
</dbReference>
<feature type="transmembrane region" description="Helical" evidence="7">
    <location>
        <begin position="47"/>
        <end position="65"/>
    </location>
</feature>
<gene>
    <name evidence="8" type="ORF">SAMN05216452_2312</name>
</gene>
<keyword evidence="5 7" id="KW-1133">Transmembrane helix</keyword>
<feature type="transmembrane region" description="Helical" evidence="7">
    <location>
        <begin position="376"/>
        <end position="398"/>
    </location>
</feature>
<dbReference type="EMBL" id="FNSL01000001">
    <property type="protein sequence ID" value="SEB59022.1"/>
    <property type="molecule type" value="Genomic_DNA"/>
</dbReference>
<dbReference type="GO" id="GO:0008521">
    <property type="term" value="F:acetyl-CoA transmembrane transporter activity"/>
    <property type="evidence" value="ECO:0007669"/>
    <property type="project" value="InterPro"/>
</dbReference>
<evidence type="ECO:0000256" key="2">
    <source>
        <dbReference type="ARBA" id="ARBA00008335"/>
    </source>
</evidence>
<dbReference type="InterPro" id="IPR024371">
    <property type="entry name" value="AcetylCoA_trans_1-like"/>
</dbReference>
<feature type="transmembrane region" description="Helical" evidence="7">
    <location>
        <begin position="151"/>
        <end position="171"/>
    </location>
</feature>
<dbReference type="CDD" id="cd17485">
    <property type="entry name" value="MFS_MFSD3"/>
    <property type="match status" value="1"/>
</dbReference>
<dbReference type="InterPro" id="IPR011701">
    <property type="entry name" value="MFS"/>
</dbReference>
<proteinExistence type="inferred from homology"/>
<dbReference type="InterPro" id="IPR004752">
    <property type="entry name" value="AmpG_permease/AT-1"/>
</dbReference>
<dbReference type="SUPFAM" id="SSF103473">
    <property type="entry name" value="MFS general substrate transporter"/>
    <property type="match status" value="1"/>
</dbReference>